<keyword evidence="3 7" id="KW-0489">Methyltransferase</keyword>
<evidence type="ECO:0000313" key="8">
    <source>
        <dbReference type="Proteomes" id="UP000199496"/>
    </source>
</evidence>
<feature type="domain" description="CheR-type methyltransferase" evidence="6">
    <location>
        <begin position="1"/>
        <end position="276"/>
    </location>
</feature>
<dbReference type="InterPro" id="IPR022641">
    <property type="entry name" value="CheR_N"/>
</dbReference>
<dbReference type="PANTHER" id="PTHR24422:SF21">
    <property type="entry name" value="CHEMOTAXIS PROTEIN METHYLTRANSFERASE 1"/>
    <property type="match status" value="1"/>
</dbReference>
<sequence length="276" mass="31587">MSGPIESQDYEDFRLFLEKSCGLVLGENKHYLVNSRLSRLMNEFAVSSVSELLRQLKLGRNPGLRERVIEAMTTNETYWFRDVFPFEILKQRIYPELAKEKGPGYAPRIWSAACSSGQEAYSISMGFSEYQQSRPGNLRDVQIIGTDISGAVLKEAREASYDSLAVARGLSLERRNRFFVQKGERWALRPEIKARASFREFNLMDSYALLGRFDVVFCRNVLIYFSVDSKKLILKRIAQTLNPGGYLFLGASESMANYSDAFEMVRCNPGVVYRLR</sequence>
<dbReference type="SUPFAM" id="SSF53335">
    <property type="entry name" value="S-adenosyl-L-methionine-dependent methyltransferases"/>
    <property type="match status" value="1"/>
</dbReference>
<dbReference type="InterPro" id="IPR050903">
    <property type="entry name" value="Bact_Chemotaxis_MeTrfase"/>
</dbReference>
<dbReference type="EMBL" id="FOFO01000017">
    <property type="protein sequence ID" value="SEQ11714.1"/>
    <property type="molecule type" value="Genomic_DNA"/>
</dbReference>
<dbReference type="InterPro" id="IPR000780">
    <property type="entry name" value="CheR_MeTrfase"/>
</dbReference>
<reference evidence="7 8" key="1">
    <citation type="submission" date="2016-10" db="EMBL/GenBank/DDBJ databases">
        <authorList>
            <person name="de Groot N.N."/>
        </authorList>
    </citation>
    <scope>NUCLEOTIDE SEQUENCE [LARGE SCALE GENOMIC DNA]</scope>
    <source>
        <strain evidence="7 8">B7-7</strain>
    </source>
</reference>
<dbReference type="RefSeq" id="WP_090207151.1">
    <property type="nucleotide sequence ID" value="NZ_FOFO01000017.1"/>
</dbReference>
<dbReference type="InterPro" id="IPR029063">
    <property type="entry name" value="SAM-dependent_MTases_sf"/>
</dbReference>
<evidence type="ECO:0000256" key="3">
    <source>
        <dbReference type="ARBA" id="ARBA00022603"/>
    </source>
</evidence>
<dbReference type="AlphaFoldDB" id="A0A1H9DE33"/>
<dbReference type="InterPro" id="IPR036804">
    <property type="entry name" value="CheR_N_sf"/>
</dbReference>
<protein>
    <recommendedName>
        <fullName evidence="2">protein-glutamate O-methyltransferase</fullName>
        <ecNumber evidence="2">2.1.1.80</ecNumber>
    </recommendedName>
</protein>
<dbReference type="Pfam" id="PF03705">
    <property type="entry name" value="CheR_N"/>
    <property type="match status" value="1"/>
</dbReference>
<dbReference type="OrthoDB" id="9816309at2"/>
<evidence type="ECO:0000313" key="7">
    <source>
        <dbReference type="EMBL" id="SEQ11714.1"/>
    </source>
</evidence>
<name>A0A1H9DE33_9GAMM</name>
<dbReference type="GO" id="GO:0032259">
    <property type="term" value="P:methylation"/>
    <property type="evidence" value="ECO:0007669"/>
    <property type="project" value="UniProtKB-KW"/>
</dbReference>
<proteinExistence type="predicted"/>
<evidence type="ECO:0000259" key="6">
    <source>
        <dbReference type="PROSITE" id="PS50123"/>
    </source>
</evidence>
<organism evidence="7 8">
    <name type="scientific">Ectothiorhodospira magna</name>
    <dbReference type="NCBI Taxonomy" id="867345"/>
    <lineage>
        <taxon>Bacteria</taxon>
        <taxon>Pseudomonadati</taxon>
        <taxon>Pseudomonadota</taxon>
        <taxon>Gammaproteobacteria</taxon>
        <taxon>Chromatiales</taxon>
        <taxon>Ectothiorhodospiraceae</taxon>
        <taxon>Ectothiorhodospira</taxon>
    </lineage>
</organism>
<dbReference type="CDD" id="cd02440">
    <property type="entry name" value="AdoMet_MTases"/>
    <property type="match status" value="1"/>
</dbReference>
<dbReference type="Gene3D" id="1.10.155.10">
    <property type="entry name" value="Chemotaxis receptor methyltransferase CheR, N-terminal domain"/>
    <property type="match status" value="1"/>
</dbReference>
<dbReference type="InterPro" id="IPR022642">
    <property type="entry name" value="CheR_C"/>
</dbReference>
<evidence type="ECO:0000256" key="5">
    <source>
        <dbReference type="ARBA" id="ARBA00022691"/>
    </source>
</evidence>
<accession>A0A1H9DE33</accession>
<dbReference type="Pfam" id="PF01739">
    <property type="entry name" value="CheR"/>
    <property type="match status" value="1"/>
</dbReference>
<evidence type="ECO:0000256" key="2">
    <source>
        <dbReference type="ARBA" id="ARBA00012534"/>
    </source>
</evidence>
<gene>
    <name evidence="7" type="ORF">SAMN05421693_11736</name>
</gene>
<dbReference type="PRINTS" id="PR00996">
    <property type="entry name" value="CHERMTFRASE"/>
</dbReference>
<dbReference type="EC" id="2.1.1.80" evidence="2"/>
<dbReference type="PROSITE" id="PS50123">
    <property type="entry name" value="CHER"/>
    <property type="match status" value="1"/>
</dbReference>
<comment type="catalytic activity">
    <reaction evidence="1">
        <text>L-glutamyl-[protein] + S-adenosyl-L-methionine = [protein]-L-glutamate 5-O-methyl ester + S-adenosyl-L-homocysteine</text>
        <dbReference type="Rhea" id="RHEA:24452"/>
        <dbReference type="Rhea" id="RHEA-COMP:10208"/>
        <dbReference type="Rhea" id="RHEA-COMP:10311"/>
        <dbReference type="ChEBI" id="CHEBI:29973"/>
        <dbReference type="ChEBI" id="CHEBI:57856"/>
        <dbReference type="ChEBI" id="CHEBI:59789"/>
        <dbReference type="ChEBI" id="CHEBI:82795"/>
        <dbReference type="EC" id="2.1.1.80"/>
    </reaction>
</comment>
<evidence type="ECO:0000256" key="1">
    <source>
        <dbReference type="ARBA" id="ARBA00001541"/>
    </source>
</evidence>
<keyword evidence="8" id="KW-1185">Reference proteome</keyword>
<evidence type="ECO:0000256" key="4">
    <source>
        <dbReference type="ARBA" id="ARBA00022679"/>
    </source>
</evidence>
<dbReference type="Proteomes" id="UP000199496">
    <property type="component" value="Unassembled WGS sequence"/>
</dbReference>
<keyword evidence="5" id="KW-0949">S-adenosyl-L-methionine</keyword>
<dbReference type="PANTHER" id="PTHR24422">
    <property type="entry name" value="CHEMOTAXIS PROTEIN METHYLTRANSFERASE"/>
    <property type="match status" value="1"/>
</dbReference>
<dbReference type="GO" id="GO:0008983">
    <property type="term" value="F:protein-glutamate O-methyltransferase activity"/>
    <property type="evidence" value="ECO:0007669"/>
    <property type="project" value="UniProtKB-EC"/>
</dbReference>
<keyword evidence="4 7" id="KW-0808">Transferase</keyword>
<dbReference type="SMART" id="SM00138">
    <property type="entry name" value="MeTrc"/>
    <property type="match status" value="1"/>
</dbReference>
<dbReference type="STRING" id="867345.SAMN05421693_11736"/>
<dbReference type="Gene3D" id="3.40.50.150">
    <property type="entry name" value="Vaccinia Virus protein VP39"/>
    <property type="match status" value="1"/>
</dbReference>
<dbReference type="SUPFAM" id="SSF47757">
    <property type="entry name" value="Chemotaxis receptor methyltransferase CheR, N-terminal domain"/>
    <property type="match status" value="1"/>
</dbReference>